<protein>
    <recommendedName>
        <fullName evidence="3">F-box domain-containing protein</fullName>
    </recommendedName>
</protein>
<evidence type="ECO:0008006" key="3">
    <source>
        <dbReference type="Google" id="ProtNLM"/>
    </source>
</evidence>
<organism evidence="1 2">
    <name type="scientific">Saprolegnia parasitica (strain CBS 223.65)</name>
    <dbReference type="NCBI Taxonomy" id="695850"/>
    <lineage>
        <taxon>Eukaryota</taxon>
        <taxon>Sar</taxon>
        <taxon>Stramenopiles</taxon>
        <taxon>Oomycota</taxon>
        <taxon>Saprolegniomycetes</taxon>
        <taxon>Saprolegniales</taxon>
        <taxon>Saprolegniaceae</taxon>
        <taxon>Saprolegnia</taxon>
    </lineage>
</organism>
<dbReference type="RefSeq" id="XP_012207450.1">
    <property type="nucleotide sequence ID" value="XM_012352060.1"/>
</dbReference>
<evidence type="ECO:0000313" key="2">
    <source>
        <dbReference type="Proteomes" id="UP000030745"/>
    </source>
</evidence>
<sequence>MDLDTWSYVCQGIPSTVRTLTIDDTLFNTVQWLVPLLDTVPRLLDLNHLTLCAGTYRAGRQDVCKAVRVIAALAPRLGTLRVDVVLSPEHLVECVTRLPLLEEVVITMFRSTNALDLLPLSRKLPVLKKISIAHPDFSYNSIQCLVVELARTAARRVELDIFGGAVEPCKRLKDVD</sequence>
<dbReference type="EMBL" id="KK583279">
    <property type="protein sequence ID" value="KDO21895.1"/>
    <property type="molecule type" value="Genomic_DNA"/>
</dbReference>
<dbReference type="AlphaFoldDB" id="A0A067BYG8"/>
<gene>
    <name evidence="1" type="ORF">SPRG_12398</name>
</gene>
<dbReference type="Proteomes" id="UP000030745">
    <property type="component" value="Unassembled WGS sequence"/>
</dbReference>
<dbReference type="GeneID" id="24134358"/>
<dbReference type="KEGG" id="spar:SPRG_12398"/>
<name>A0A067BYG8_SAPPC</name>
<proteinExistence type="predicted"/>
<evidence type="ECO:0000313" key="1">
    <source>
        <dbReference type="EMBL" id="KDO21895.1"/>
    </source>
</evidence>
<keyword evidence="2" id="KW-1185">Reference proteome</keyword>
<dbReference type="VEuPathDB" id="FungiDB:SPRG_12398"/>
<accession>A0A067BYG8</accession>
<reference evidence="1 2" key="1">
    <citation type="journal article" date="2013" name="PLoS Genet.">
        <title>Distinctive expansion of potential virulence genes in the genome of the oomycete fish pathogen Saprolegnia parasitica.</title>
        <authorList>
            <person name="Jiang R.H."/>
            <person name="de Bruijn I."/>
            <person name="Haas B.J."/>
            <person name="Belmonte R."/>
            <person name="Lobach L."/>
            <person name="Christie J."/>
            <person name="van den Ackerveken G."/>
            <person name="Bottin A."/>
            <person name="Bulone V."/>
            <person name="Diaz-Moreno S.M."/>
            <person name="Dumas B."/>
            <person name="Fan L."/>
            <person name="Gaulin E."/>
            <person name="Govers F."/>
            <person name="Grenville-Briggs L.J."/>
            <person name="Horner N.R."/>
            <person name="Levin J.Z."/>
            <person name="Mammella M."/>
            <person name="Meijer H.J."/>
            <person name="Morris P."/>
            <person name="Nusbaum C."/>
            <person name="Oome S."/>
            <person name="Phillips A.J."/>
            <person name="van Rooyen D."/>
            <person name="Rzeszutek E."/>
            <person name="Saraiva M."/>
            <person name="Secombes C.J."/>
            <person name="Seidl M.F."/>
            <person name="Snel B."/>
            <person name="Stassen J.H."/>
            <person name="Sykes S."/>
            <person name="Tripathy S."/>
            <person name="van den Berg H."/>
            <person name="Vega-Arreguin J.C."/>
            <person name="Wawra S."/>
            <person name="Young S.K."/>
            <person name="Zeng Q."/>
            <person name="Dieguez-Uribeondo J."/>
            <person name="Russ C."/>
            <person name="Tyler B.M."/>
            <person name="van West P."/>
        </authorList>
    </citation>
    <scope>NUCLEOTIDE SEQUENCE [LARGE SCALE GENOMIC DNA]</scope>
    <source>
        <strain evidence="1 2">CBS 223.65</strain>
    </source>
</reference>